<evidence type="ECO:0000259" key="7">
    <source>
        <dbReference type="SMART" id="SM00563"/>
    </source>
</evidence>
<feature type="domain" description="Phospholipid/glycerol acyltransferase" evidence="7">
    <location>
        <begin position="212"/>
        <end position="339"/>
    </location>
</feature>
<protein>
    <submittedName>
        <fullName evidence="8">Acyltransferase-domain-containing protein</fullName>
    </submittedName>
</protein>
<dbReference type="AlphaFoldDB" id="A0A6A5W100"/>
<dbReference type="Pfam" id="PF19277">
    <property type="entry name" value="GPAT_C"/>
    <property type="match status" value="1"/>
</dbReference>
<organism evidence="8 9">
    <name type="scientific">Amniculicola lignicola CBS 123094</name>
    <dbReference type="NCBI Taxonomy" id="1392246"/>
    <lineage>
        <taxon>Eukaryota</taxon>
        <taxon>Fungi</taxon>
        <taxon>Dikarya</taxon>
        <taxon>Ascomycota</taxon>
        <taxon>Pezizomycotina</taxon>
        <taxon>Dothideomycetes</taxon>
        <taxon>Pleosporomycetidae</taxon>
        <taxon>Pleosporales</taxon>
        <taxon>Amniculicolaceae</taxon>
        <taxon>Amniculicola</taxon>
    </lineage>
</organism>
<dbReference type="GO" id="GO:0006072">
    <property type="term" value="P:glycerol-3-phosphate metabolic process"/>
    <property type="evidence" value="ECO:0007669"/>
    <property type="project" value="TreeGrafter"/>
</dbReference>
<feature type="region of interest" description="Disordered" evidence="6">
    <location>
        <begin position="1"/>
        <end position="24"/>
    </location>
</feature>
<keyword evidence="4" id="KW-0472">Membrane</keyword>
<dbReference type="InterPro" id="IPR041728">
    <property type="entry name" value="GPAT/DHAPAT_LPLAT"/>
</dbReference>
<evidence type="ECO:0000256" key="1">
    <source>
        <dbReference type="ARBA" id="ARBA00004184"/>
    </source>
</evidence>
<dbReference type="Proteomes" id="UP000799779">
    <property type="component" value="Unassembled WGS sequence"/>
</dbReference>
<evidence type="ECO:0000256" key="6">
    <source>
        <dbReference type="SAM" id="MobiDB-lite"/>
    </source>
</evidence>
<comment type="similarity">
    <text evidence="2">Belongs to the GPAT/DAPAT family.</text>
</comment>
<dbReference type="GO" id="GO:0008654">
    <property type="term" value="P:phospholipid biosynthetic process"/>
    <property type="evidence" value="ECO:0007669"/>
    <property type="project" value="TreeGrafter"/>
</dbReference>
<dbReference type="CDD" id="cd07993">
    <property type="entry name" value="LPLAT_DHAPAT-like"/>
    <property type="match status" value="1"/>
</dbReference>
<dbReference type="InterPro" id="IPR022284">
    <property type="entry name" value="GPAT/DHAPAT"/>
</dbReference>
<dbReference type="InterPro" id="IPR002123">
    <property type="entry name" value="Plipid/glycerol_acylTrfase"/>
</dbReference>
<dbReference type="SUPFAM" id="SSF69593">
    <property type="entry name" value="Glycerol-3-phosphate (1)-acyltransferase"/>
    <property type="match status" value="1"/>
</dbReference>
<dbReference type="SMART" id="SM00563">
    <property type="entry name" value="PlsC"/>
    <property type="match status" value="1"/>
</dbReference>
<accession>A0A6A5W100</accession>
<dbReference type="GO" id="GO:0019432">
    <property type="term" value="P:triglyceride biosynthetic process"/>
    <property type="evidence" value="ECO:0007669"/>
    <property type="project" value="TreeGrafter"/>
</dbReference>
<keyword evidence="9" id="KW-1185">Reference proteome</keyword>
<reference evidence="8" key="1">
    <citation type="journal article" date="2020" name="Stud. Mycol.">
        <title>101 Dothideomycetes genomes: a test case for predicting lifestyles and emergence of pathogens.</title>
        <authorList>
            <person name="Haridas S."/>
            <person name="Albert R."/>
            <person name="Binder M."/>
            <person name="Bloem J."/>
            <person name="Labutti K."/>
            <person name="Salamov A."/>
            <person name="Andreopoulos B."/>
            <person name="Baker S."/>
            <person name="Barry K."/>
            <person name="Bills G."/>
            <person name="Bluhm B."/>
            <person name="Cannon C."/>
            <person name="Castanera R."/>
            <person name="Culley D."/>
            <person name="Daum C."/>
            <person name="Ezra D."/>
            <person name="Gonzalez J."/>
            <person name="Henrissat B."/>
            <person name="Kuo A."/>
            <person name="Liang C."/>
            <person name="Lipzen A."/>
            <person name="Lutzoni F."/>
            <person name="Magnuson J."/>
            <person name="Mondo S."/>
            <person name="Nolan M."/>
            <person name="Ohm R."/>
            <person name="Pangilinan J."/>
            <person name="Park H.-J."/>
            <person name="Ramirez L."/>
            <person name="Alfaro M."/>
            <person name="Sun H."/>
            <person name="Tritt A."/>
            <person name="Yoshinaga Y."/>
            <person name="Zwiers L.-H."/>
            <person name="Turgeon B."/>
            <person name="Goodwin S."/>
            <person name="Spatafora J."/>
            <person name="Crous P."/>
            <person name="Grigoriev I."/>
        </authorList>
    </citation>
    <scope>NUCLEOTIDE SEQUENCE</scope>
    <source>
        <strain evidence="8">CBS 123094</strain>
    </source>
</reference>
<dbReference type="GO" id="GO:0006631">
    <property type="term" value="P:fatty acid metabolic process"/>
    <property type="evidence" value="ECO:0007669"/>
    <property type="project" value="TreeGrafter"/>
</dbReference>
<dbReference type="GO" id="GO:0004366">
    <property type="term" value="F:glycerol-3-phosphate O-acyltransferase activity"/>
    <property type="evidence" value="ECO:0007669"/>
    <property type="project" value="TreeGrafter"/>
</dbReference>
<evidence type="ECO:0000256" key="3">
    <source>
        <dbReference type="ARBA" id="ARBA00022679"/>
    </source>
</evidence>
<evidence type="ECO:0000256" key="4">
    <source>
        <dbReference type="ARBA" id="ARBA00023136"/>
    </source>
</evidence>
<sequence length="819" mass="91722">MLPTKKHNPSPSSAPSESPPDLSITADDQVHLHAAGYHESPERGLVHSFARFRSSPLDFIREVSLHVSGTGWRSYDDIIGQPVFYNGFSENMKSMVLSNAMLVKKVRELANKRVEVEIAEGLLVEGAQDGIGGKDARTRRRVQIEESLMEVSETLTDQMICKMESKSFIRGAYYLATQLLTRAYHQGVHVSSEEVLRLRAVAEQAAKDKEAIIFLPCHRSHVDYVSLQIICYRLGLALPTVVAGDNLNFPVVGSFLQHAGAMWIRRSFKDDQLYTTLVQAYIDTLLANGYNLECFVEGGRSRTGKLLPPKFGILSYMLDSVASGRVEDAIICPVSTQYDKVIEVDSYISELLGQPKPKENLLDFLSASSVLSLKLGRVDVRFHEPWSLRKFVAQQHDRFSRLPQKLDLKEERLRILRTLGYRVLSEINEVSVVMPTALVGTVLLTLRGRGVGKTELIRRVEWLSARVRAQGGRVAHFASLPTSVVVERALEVLGSNLVGLVPGLPEDTYYAVDRFQLSFYRNMTIHLFILQALVSAAMYTKVKVGGGPEFQRISYEDLRDQVYFLSQLFRTEFIFPTEGLDTNLATTIAGLESDNIITVTRSSSDPSKVESVELSHAERESGRENFDFYCFLIWPFIEAAWLGAVSLTMLTPPVAHTGEVWLDLKKVQDRAQLFGKTLYHQGDLSYFEAVNKESLKNAYQRFEEEGMVVVSRSQDSKIPSTIRLADSWAPARSPKKGRIVAEGSLWTFAEKISLSRREGKNRRDGATVQSRVLHLADLVGAILWEDAVLEVQSTEVEALGKAKSKAKSRRKAMTVSPRL</sequence>
<dbReference type="OrthoDB" id="10255570at2759"/>
<evidence type="ECO:0000313" key="9">
    <source>
        <dbReference type="Proteomes" id="UP000799779"/>
    </source>
</evidence>
<evidence type="ECO:0000256" key="5">
    <source>
        <dbReference type="ARBA" id="ARBA00023315"/>
    </source>
</evidence>
<proteinExistence type="inferred from homology"/>
<comment type="subcellular location">
    <subcellularLocation>
        <location evidence="1">Endomembrane system</location>
        <topology evidence="1">Peripheral membrane protein</topology>
    </subcellularLocation>
</comment>
<dbReference type="PANTHER" id="PTHR12563:SF17">
    <property type="entry name" value="DIHYDROXYACETONE PHOSPHATE ACYLTRANSFERASE"/>
    <property type="match status" value="1"/>
</dbReference>
<dbReference type="Pfam" id="PF01553">
    <property type="entry name" value="Acyltransferase"/>
    <property type="match status" value="1"/>
</dbReference>
<dbReference type="EMBL" id="ML977766">
    <property type="protein sequence ID" value="KAF1992855.1"/>
    <property type="molecule type" value="Genomic_DNA"/>
</dbReference>
<keyword evidence="5 8" id="KW-0012">Acyltransferase</keyword>
<dbReference type="InterPro" id="IPR045520">
    <property type="entry name" value="GPAT/DHAPAT_C"/>
</dbReference>
<keyword evidence="3 8" id="KW-0808">Transferase</keyword>
<name>A0A6A5W100_9PLEO</name>
<dbReference type="GO" id="GO:0012505">
    <property type="term" value="C:endomembrane system"/>
    <property type="evidence" value="ECO:0007669"/>
    <property type="project" value="UniProtKB-SubCell"/>
</dbReference>
<evidence type="ECO:0000313" key="8">
    <source>
        <dbReference type="EMBL" id="KAF1992855.1"/>
    </source>
</evidence>
<feature type="compositionally biased region" description="Low complexity" evidence="6">
    <location>
        <begin position="9"/>
        <end position="20"/>
    </location>
</feature>
<dbReference type="GO" id="GO:0031966">
    <property type="term" value="C:mitochondrial membrane"/>
    <property type="evidence" value="ECO:0007669"/>
    <property type="project" value="TreeGrafter"/>
</dbReference>
<gene>
    <name evidence="8" type="ORF">P154DRAFT_528185</name>
</gene>
<dbReference type="PANTHER" id="PTHR12563">
    <property type="entry name" value="GLYCEROL-3-PHOSPHATE ACYLTRANSFERASE"/>
    <property type="match status" value="1"/>
</dbReference>
<evidence type="ECO:0000256" key="2">
    <source>
        <dbReference type="ARBA" id="ARBA00007937"/>
    </source>
</evidence>